<comment type="catalytic activity">
    <reaction evidence="7">
        <text>L-seryl-[protein] + ATP = O-phospho-L-seryl-[protein] + ADP + H(+)</text>
        <dbReference type="Rhea" id="RHEA:17989"/>
        <dbReference type="Rhea" id="RHEA-COMP:9863"/>
        <dbReference type="Rhea" id="RHEA-COMP:11604"/>
        <dbReference type="ChEBI" id="CHEBI:15378"/>
        <dbReference type="ChEBI" id="CHEBI:29999"/>
        <dbReference type="ChEBI" id="CHEBI:30616"/>
        <dbReference type="ChEBI" id="CHEBI:83421"/>
        <dbReference type="ChEBI" id="CHEBI:456216"/>
        <dbReference type="EC" id="2.7.11.1"/>
    </reaction>
</comment>
<dbReference type="Gene3D" id="3.30.565.10">
    <property type="entry name" value="Histidine kinase-like ATPase, C-terminal domain"/>
    <property type="match status" value="1"/>
</dbReference>
<dbReference type="Proteomes" id="UP000322025">
    <property type="component" value="Unassembled WGS sequence"/>
</dbReference>
<keyword evidence="2 7" id="KW-0808">Transferase</keyword>
<organism evidence="9 10">
    <name type="scientific">Mediterraneibacter catenae</name>
    <dbReference type="NCBI Taxonomy" id="2594882"/>
    <lineage>
        <taxon>Bacteria</taxon>
        <taxon>Bacillati</taxon>
        <taxon>Bacillota</taxon>
        <taxon>Clostridia</taxon>
        <taxon>Lachnospirales</taxon>
        <taxon>Lachnospiraceae</taxon>
        <taxon>Mediterraneibacter</taxon>
    </lineage>
</organism>
<dbReference type="GO" id="GO:0030436">
    <property type="term" value="P:asexual sporulation"/>
    <property type="evidence" value="ECO:0007669"/>
    <property type="project" value="UniProtKB-UniRule"/>
</dbReference>
<dbReference type="InterPro" id="IPR010194">
    <property type="entry name" value="Anti-sigma_F"/>
</dbReference>
<dbReference type="GO" id="GO:0005524">
    <property type="term" value="F:ATP binding"/>
    <property type="evidence" value="ECO:0007669"/>
    <property type="project" value="UniProtKB-KW"/>
</dbReference>
<dbReference type="PANTHER" id="PTHR35526">
    <property type="entry name" value="ANTI-SIGMA-F FACTOR RSBW-RELATED"/>
    <property type="match status" value="1"/>
</dbReference>
<evidence type="ECO:0000256" key="6">
    <source>
        <dbReference type="ARBA" id="ARBA00022969"/>
    </source>
</evidence>
<accession>A0A5M9HY76</accession>
<dbReference type="SUPFAM" id="SSF55874">
    <property type="entry name" value="ATPase domain of HSP90 chaperone/DNA topoisomerase II/histidine kinase"/>
    <property type="match status" value="1"/>
</dbReference>
<dbReference type="AlphaFoldDB" id="A0A5M9HY76"/>
<evidence type="ECO:0000313" key="9">
    <source>
        <dbReference type="EMBL" id="KAA8501870.1"/>
    </source>
</evidence>
<keyword evidence="3 7" id="KW-0547">Nucleotide-binding</keyword>
<protein>
    <recommendedName>
        <fullName evidence="7">Anti-sigma F factor</fullName>
        <ecNumber evidence="7">2.7.11.1</ecNumber>
    </recommendedName>
    <alternativeName>
        <fullName evidence="7">Stage II sporulation protein AB</fullName>
    </alternativeName>
</protein>
<keyword evidence="6 7" id="KW-0749">Sporulation</keyword>
<dbReference type="PANTHER" id="PTHR35526:SF3">
    <property type="entry name" value="ANTI-SIGMA-F FACTOR RSBW"/>
    <property type="match status" value="1"/>
</dbReference>
<dbReference type="EC" id="2.7.11.1" evidence="7"/>
<name>A0A5M9HY76_9FIRM</name>
<evidence type="ECO:0000259" key="8">
    <source>
        <dbReference type="SMART" id="SM00387"/>
    </source>
</evidence>
<dbReference type="InterPro" id="IPR036890">
    <property type="entry name" value="HATPase_C_sf"/>
</dbReference>
<dbReference type="NCBIfam" id="TIGR01925">
    <property type="entry name" value="spIIAB"/>
    <property type="match status" value="1"/>
</dbReference>
<gene>
    <name evidence="7" type="primary">spoIIAB</name>
    <name evidence="9" type="ORF">FNY66_05335</name>
</gene>
<evidence type="ECO:0000256" key="7">
    <source>
        <dbReference type="HAMAP-Rule" id="MF_00637"/>
    </source>
</evidence>
<evidence type="ECO:0000256" key="1">
    <source>
        <dbReference type="ARBA" id="ARBA00022527"/>
    </source>
</evidence>
<dbReference type="GO" id="GO:0016989">
    <property type="term" value="F:sigma factor antagonist activity"/>
    <property type="evidence" value="ECO:0007669"/>
    <property type="project" value="InterPro"/>
</dbReference>
<feature type="domain" description="Histidine kinase/HSP90-like ATPase" evidence="8">
    <location>
        <begin position="37"/>
        <end position="141"/>
    </location>
</feature>
<dbReference type="SMART" id="SM00387">
    <property type="entry name" value="HATPase_c"/>
    <property type="match status" value="1"/>
</dbReference>
<evidence type="ECO:0000313" key="10">
    <source>
        <dbReference type="Proteomes" id="UP000322025"/>
    </source>
</evidence>
<dbReference type="RefSeq" id="WP_150310504.1">
    <property type="nucleotide sequence ID" value="NZ_VMSO01000005.1"/>
</dbReference>
<evidence type="ECO:0000256" key="5">
    <source>
        <dbReference type="ARBA" id="ARBA00022840"/>
    </source>
</evidence>
<dbReference type="HAMAP" id="MF_00637">
    <property type="entry name" value="Anti_sigma_F"/>
    <property type="match status" value="1"/>
</dbReference>
<evidence type="ECO:0000256" key="2">
    <source>
        <dbReference type="ARBA" id="ARBA00022679"/>
    </source>
</evidence>
<dbReference type="OrthoDB" id="9768808at2"/>
<comment type="catalytic activity">
    <reaction evidence="7">
        <text>L-threonyl-[protein] + ATP = O-phospho-L-threonyl-[protein] + ADP + H(+)</text>
        <dbReference type="Rhea" id="RHEA:46608"/>
        <dbReference type="Rhea" id="RHEA-COMP:11060"/>
        <dbReference type="Rhea" id="RHEA-COMP:11605"/>
        <dbReference type="ChEBI" id="CHEBI:15378"/>
        <dbReference type="ChEBI" id="CHEBI:30013"/>
        <dbReference type="ChEBI" id="CHEBI:30616"/>
        <dbReference type="ChEBI" id="CHEBI:61977"/>
        <dbReference type="ChEBI" id="CHEBI:456216"/>
        <dbReference type="EC" id="2.7.11.1"/>
    </reaction>
</comment>
<comment type="similarity">
    <text evidence="7">Belongs to the anti-sigma-factor family.</text>
</comment>
<reference evidence="9 10" key="1">
    <citation type="submission" date="2019-07" db="EMBL/GenBank/DDBJ databases">
        <authorList>
            <person name="Wongkuna S."/>
            <person name="Scaria J."/>
        </authorList>
    </citation>
    <scope>NUCLEOTIDE SEQUENCE [LARGE SCALE GENOMIC DNA]</scope>
    <source>
        <strain evidence="9 10">SW178</strain>
    </source>
</reference>
<comment type="function">
    <text evidence="7">Binds to sigma F and blocks its ability to form an RNA polymerase holoenzyme (E-sigma F). Phosphorylates SpoIIAA on a serine residue. This phosphorylation may enable SpoIIAA to act as an anti-anti-sigma factor that counteracts SpoIIAB and thus releases sigma F from inhibition.</text>
</comment>
<keyword evidence="4 7" id="KW-0418">Kinase</keyword>
<dbReference type="EMBL" id="VMSO01000005">
    <property type="protein sequence ID" value="KAA8501870.1"/>
    <property type="molecule type" value="Genomic_DNA"/>
</dbReference>
<dbReference type="Pfam" id="PF13581">
    <property type="entry name" value="HATPase_c_2"/>
    <property type="match status" value="1"/>
</dbReference>
<dbReference type="GO" id="GO:0042174">
    <property type="term" value="P:negative regulation of sporulation resulting in formation of a cellular spore"/>
    <property type="evidence" value="ECO:0007669"/>
    <property type="project" value="InterPro"/>
</dbReference>
<evidence type="ECO:0000256" key="3">
    <source>
        <dbReference type="ARBA" id="ARBA00022741"/>
    </source>
</evidence>
<keyword evidence="5 7" id="KW-0067">ATP-binding</keyword>
<proteinExistence type="inferred from homology"/>
<dbReference type="InterPro" id="IPR003594">
    <property type="entry name" value="HATPase_dom"/>
</dbReference>
<dbReference type="GO" id="GO:0004674">
    <property type="term" value="F:protein serine/threonine kinase activity"/>
    <property type="evidence" value="ECO:0007669"/>
    <property type="project" value="UniProtKB-KW"/>
</dbReference>
<dbReference type="InterPro" id="IPR050267">
    <property type="entry name" value="Anti-sigma-factor_SerPK"/>
</dbReference>
<dbReference type="GO" id="GO:0106310">
    <property type="term" value="F:protein serine kinase activity"/>
    <property type="evidence" value="ECO:0007669"/>
    <property type="project" value="RHEA"/>
</dbReference>
<dbReference type="GO" id="GO:0030435">
    <property type="term" value="P:sporulation resulting in formation of a cellular spore"/>
    <property type="evidence" value="ECO:0007669"/>
    <property type="project" value="UniProtKB-KW"/>
</dbReference>
<evidence type="ECO:0000256" key="4">
    <source>
        <dbReference type="ARBA" id="ARBA00022777"/>
    </source>
</evidence>
<sequence>MKNTNEMEIRFDSRSENEGFARVAVASFMTQLNPTVEEVADVKTAVSEAVTNAIIHGYANEVHKVSIRCRISENVLTVEVSDSGRGIEDVQKAMQPMFTTMPEQDRSGMGFAFMEAFMDSVEVESEPGKGTRVKMKKTVGKGREIWTTQSL</sequence>
<keyword evidence="10" id="KW-1185">Reference proteome</keyword>
<comment type="caution">
    <text evidence="9">The sequence shown here is derived from an EMBL/GenBank/DDBJ whole genome shotgun (WGS) entry which is preliminary data.</text>
</comment>
<keyword evidence="1 7" id="KW-0723">Serine/threonine-protein kinase</keyword>